<keyword evidence="2" id="KW-0812">Transmembrane</keyword>
<sequence>MPTNTSKLSNSNRILKIFDPNQEYQSDSDDDMVNVREVTVEHRQEIAQLRRELTAEHRQEIDQARQETIQARQETIQETIQLRRELTAEYRQEIDQARQENIQLRQELTTTHTKVATLEEKLIHKVAHNEELQNQLRDCKEELQNQLNERNESQLLLREERYGCQAQASDIEIQKLKKHIQSLYIILTGLLLVLGLLAIVLLWKN</sequence>
<feature type="coiled-coil region" evidence="1">
    <location>
        <begin position="32"/>
        <end position="160"/>
    </location>
</feature>
<accession>A0A4Z1JIN1</accession>
<proteinExistence type="predicted"/>
<reference evidence="3 4" key="1">
    <citation type="submission" date="2017-12" db="EMBL/GenBank/DDBJ databases">
        <title>Comparative genomics of Botrytis spp.</title>
        <authorList>
            <person name="Valero-Jimenez C.A."/>
            <person name="Tapia P."/>
            <person name="Veloso J."/>
            <person name="Silva-Moreno E."/>
            <person name="Staats M."/>
            <person name="Valdes J.H."/>
            <person name="Van Kan J.A.L."/>
        </authorList>
    </citation>
    <scope>NUCLEOTIDE SEQUENCE [LARGE SCALE GENOMIC DNA]</scope>
    <source>
        <strain evidence="3 4">Be9601</strain>
    </source>
</reference>
<protein>
    <submittedName>
        <fullName evidence="3">Uncharacterized protein</fullName>
    </submittedName>
</protein>
<evidence type="ECO:0000256" key="1">
    <source>
        <dbReference type="SAM" id="Coils"/>
    </source>
</evidence>
<dbReference type="AlphaFoldDB" id="A0A4Z1JIN1"/>
<keyword evidence="4" id="KW-1185">Reference proteome</keyword>
<comment type="caution">
    <text evidence="3">The sequence shown here is derived from an EMBL/GenBank/DDBJ whole genome shotgun (WGS) entry which is preliminary data.</text>
</comment>
<keyword evidence="2" id="KW-0472">Membrane</keyword>
<keyword evidence="1" id="KW-0175">Coiled coil</keyword>
<organism evidence="3 4">
    <name type="scientific">Botrytis elliptica</name>
    <dbReference type="NCBI Taxonomy" id="278938"/>
    <lineage>
        <taxon>Eukaryota</taxon>
        <taxon>Fungi</taxon>
        <taxon>Dikarya</taxon>
        <taxon>Ascomycota</taxon>
        <taxon>Pezizomycotina</taxon>
        <taxon>Leotiomycetes</taxon>
        <taxon>Helotiales</taxon>
        <taxon>Sclerotiniaceae</taxon>
        <taxon>Botrytis</taxon>
    </lineage>
</organism>
<gene>
    <name evidence="3" type="ORF">BELL_0383g00090</name>
</gene>
<dbReference type="Proteomes" id="UP000297229">
    <property type="component" value="Unassembled WGS sequence"/>
</dbReference>
<dbReference type="EMBL" id="PQXM01000381">
    <property type="protein sequence ID" value="TGO73184.1"/>
    <property type="molecule type" value="Genomic_DNA"/>
</dbReference>
<feature type="transmembrane region" description="Helical" evidence="2">
    <location>
        <begin position="183"/>
        <end position="203"/>
    </location>
</feature>
<evidence type="ECO:0000313" key="4">
    <source>
        <dbReference type="Proteomes" id="UP000297229"/>
    </source>
</evidence>
<name>A0A4Z1JIN1_9HELO</name>
<keyword evidence="2" id="KW-1133">Transmembrane helix</keyword>
<evidence type="ECO:0000313" key="3">
    <source>
        <dbReference type="EMBL" id="TGO73184.1"/>
    </source>
</evidence>
<evidence type="ECO:0000256" key="2">
    <source>
        <dbReference type="SAM" id="Phobius"/>
    </source>
</evidence>